<protein>
    <recommendedName>
        <fullName evidence="1">DUF6884 domain-containing protein</fullName>
    </recommendedName>
</protein>
<gene>
    <name evidence="2" type="ORF">SAMN04488054_11270</name>
</gene>
<dbReference type="Pfam" id="PF21818">
    <property type="entry name" value="DUF6884"/>
    <property type="match status" value="1"/>
</dbReference>
<dbReference type="OrthoDB" id="2364857at2"/>
<dbReference type="Proteomes" id="UP000199668">
    <property type="component" value="Unassembled WGS sequence"/>
</dbReference>
<proteinExistence type="predicted"/>
<dbReference type="RefSeq" id="WP_090927033.1">
    <property type="nucleotide sequence ID" value="NZ_FOTY01000012.1"/>
</dbReference>
<feature type="domain" description="DUF6884" evidence="1">
    <location>
        <begin position="6"/>
        <end position="141"/>
    </location>
</feature>
<keyword evidence="3" id="KW-1185">Reference proteome</keyword>
<sequence length="150" mass="17059">MVPLCIIPCGKKKIWDLDPEAGAVYAKDAYQGTLHHKCRKYAEANGCDWTILSARHGFLLPYDIVPENYDTGFHFPKDQIIADAALTQQWQDKNLYATDTLVLLTGKKHEKVLERVLSQPEQYEWQKPLQGCRGIGDILQRLDLLSSTNT</sequence>
<evidence type="ECO:0000313" key="3">
    <source>
        <dbReference type="Proteomes" id="UP000199668"/>
    </source>
</evidence>
<name>A0A1I4ML77_9BACI</name>
<reference evidence="2 3" key="1">
    <citation type="submission" date="2016-10" db="EMBL/GenBank/DDBJ databases">
        <authorList>
            <person name="de Groot N.N."/>
        </authorList>
    </citation>
    <scope>NUCLEOTIDE SEQUENCE [LARGE SCALE GENOMIC DNA]</scope>
    <source>
        <strain evidence="2 3">CGMCC 1.6134</strain>
    </source>
</reference>
<dbReference type="AlphaFoldDB" id="A0A1I4ML77"/>
<organism evidence="2 3">
    <name type="scientific">Salibacterium qingdaonense</name>
    <dbReference type="NCBI Taxonomy" id="266892"/>
    <lineage>
        <taxon>Bacteria</taxon>
        <taxon>Bacillati</taxon>
        <taxon>Bacillota</taxon>
        <taxon>Bacilli</taxon>
        <taxon>Bacillales</taxon>
        <taxon>Bacillaceae</taxon>
    </lineage>
</organism>
<dbReference type="STRING" id="266892.SAMN04488054_11270"/>
<evidence type="ECO:0000259" key="1">
    <source>
        <dbReference type="Pfam" id="PF21818"/>
    </source>
</evidence>
<dbReference type="InterPro" id="IPR049251">
    <property type="entry name" value="DUF6884"/>
</dbReference>
<accession>A0A1I4ML77</accession>
<dbReference type="EMBL" id="FOTY01000012">
    <property type="protein sequence ID" value="SFM04172.1"/>
    <property type="molecule type" value="Genomic_DNA"/>
</dbReference>
<evidence type="ECO:0000313" key="2">
    <source>
        <dbReference type="EMBL" id="SFM04172.1"/>
    </source>
</evidence>